<gene>
    <name evidence="2" type="ORF">GCM10008927_17250</name>
</gene>
<dbReference type="RefSeq" id="WP_189640317.1">
    <property type="nucleotide sequence ID" value="NZ_BMZF01000004.1"/>
</dbReference>
<comment type="caution">
    <text evidence="2">The sequence shown here is derived from an EMBL/GenBank/DDBJ whole genome shotgun (WGS) entry which is preliminary data.</text>
</comment>
<name>A0ABQ3D283_9RHOB</name>
<dbReference type="Proteomes" id="UP000634455">
    <property type="component" value="Unassembled WGS sequence"/>
</dbReference>
<evidence type="ECO:0000313" key="2">
    <source>
        <dbReference type="EMBL" id="GHA52380.1"/>
    </source>
</evidence>
<feature type="signal peptide" evidence="1">
    <location>
        <begin position="1"/>
        <end position="20"/>
    </location>
</feature>
<reference evidence="3" key="1">
    <citation type="journal article" date="2019" name="Int. J. Syst. Evol. Microbiol.">
        <title>The Global Catalogue of Microorganisms (GCM) 10K type strain sequencing project: providing services to taxonomists for standard genome sequencing and annotation.</title>
        <authorList>
            <consortium name="The Broad Institute Genomics Platform"/>
            <consortium name="The Broad Institute Genome Sequencing Center for Infectious Disease"/>
            <person name="Wu L."/>
            <person name="Ma J."/>
        </authorList>
    </citation>
    <scope>NUCLEOTIDE SEQUENCE [LARGE SCALE GENOMIC DNA]</scope>
    <source>
        <strain evidence="3">KCTC 32465</strain>
    </source>
</reference>
<feature type="chain" id="PRO_5045712412" description="DUF2059 domain-containing protein" evidence="1">
    <location>
        <begin position="21"/>
        <end position="272"/>
    </location>
</feature>
<organism evidence="2 3">
    <name type="scientific">Paramylibacter ulvae</name>
    <dbReference type="NCBI Taxonomy" id="1651968"/>
    <lineage>
        <taxon>Bacteria</taxon>
        <taxon>Pseudomonadati</taxon>
        <taxon>Pseudomonadota</taxon>
        <taxon>Alphaproteobacteria</taxon>
        <taxon>Rhodobacterales</taxon>
        <taxon>Paracoccaceae</taxon>
        <taxon>Paramylibacter</taxon>
    </lineage>
</organism>
<keyword evidence="3" id="KW-1185">Reference proteome</keyword>
<dbReference type="EMBL" id="BMZF01000004">
    <property type="protein sequence ID" value="GHA52380.1"/>
    <property type="molecule type" value="Genomic_DNA"/>
</dbReference>
<evidence type="ECO:0000256" key="1">
    <source>
        <dbReference type="SAM" id="SignalP"/>
    </source>
</evidence>
<protein>
    <recommendedName>
        <fullName evidence="4">DUF2059 domain-containing protein</fullName>
    </recommendedName>
</protein>
<keyword evidence="1" id="KW-0732">Signal</keyword>
<proteinExistence type="predicted"/>
<evidence type="ECO:0000313" key="3">
    <source>
        <dbReference type="Proteomes" id="UP000634455"/>
    </source>
</evidence>
<accession>A0ABQ3D283</accession>
<evidence type="ECO:0008006" key="4">
    <source>
        <dbReference type="Google" id="ProtNLM"/>
    </source>
</evidence>
<sequence>MRYLISCVAIVFTIATSVQAYEDTRGGKLLTLMGFDVAIASLVPQMKAVKDNAPDMGDEVFDDWDVVVEQVYQPDAIMQATAEALTNALTATQSETLTTYFSSGIGYEMTQLENAANGVESIGMAETYGPGILQELSEVNPERLGQINDLIDALGIVENSTAGAMNMGFALTMGMISASDNPLGVTEQQVLRHMAAQHDEIANGMKLDILNGTAFTYQNASNEEFAEYVEFLKSDLAQKLYRTVRDVENEMINGFSRKLGRELVKRASARKL</sequence>